<dbReference type="SUPFAM" id="SSF52540">
    <property type="entry name" value="P-loop containing nucleoside triphosphate hydrolases"/>
    <property type="match status" value="1"/>
</dbReference>
<reference evidence="7" key="1">
    <citation type="journal article" date="2020" name="bioRxiv">
        <title>A rank-normalized archaeal taxonomy based on genome phylogeny resolves widespread incomplete and uneven classifications.</title>
        <authorList>
            <person name="Rinke C."/>
            <person name="Chuvochina M."/>
            <person name="Mussig A.J."/>
            <person name="Chaumeil P.-A."/>
            <person name="Waite D.W."/>
            <person name="Whitman W.B."/>
            <person name="Parks D.H."/>
            <person name="Hugenholtz P."/>
        </authorList>
    </citation>
    <scope>NUCLEOTIDE SEQUENCE [LARGE SCALE GENOMIC DNA]</scope>
</reference>
<dbReference type="InterPro" id="IPR025302">
    <property type="entry name" value="DrrA1/2-like_C"/>
</dbReference>
<proteinExistence type="inferred from homology"/>
<dbReference type="InterPro" id="IPR003439">
    <property type="entry name" value="ABC_transporter-like_ATP-bd"/>
</dbReference>
<evidence type="ECO:0000313" key="6">
    <source>
        <dbReference type="EMBL" id="HIH65525.1"/>
    </source>
</evidence>
<keyword evidence="3" id="KW-0547">Nucleotide-binding</keyword>
<keyword evidence="4 6" id="KW-0067">ATP-binding</keyword>
<dbReference type="Pfam" id="PF00005">
    <property type="entry name" value="ABC_tran"/>
    <property type="match status" value="1"/>
</dbReference>
<name>A0A7J4MY09_METTF</name>
<dbReference type="PROSITE" id="PS50893">
    <property type="entry name" value="ABC_TRANSPORTER_2"/>
    <property type="match status" value="1"/>
</dbReference>
<organism evidence="6 7">
    <name type="scientific">Methanothermobacter thermautotrophicus</name>
    <name type="common">Methanobacterium thermoformicicum</name>
    <dbReference type="NCBI Taxonomy" id="145262"/>
    <lineage>
        <taxon>Archaea</taxon>
        <taxon>Methanobacteriati</taxon>
        <taxon>Methanobacteriota</taxon>
        <taxon>Methanomada group</taxon>
        <taxon>Methanobacteria</taxon>
        <taxon>Methanobacteriales</taxon>
        <taxon>Methanobacteriaceae</taxon>
        <taxon>Methanothermobacter</taxon>
    </lineage>
</organism>
<evidence type="ECO:0000259" key="5">
    <source>
        <dbReference type="PROSITE" id="PS50893"/>
    </source>
</evidence>
<dbReference type="AlphaFoldDB" id="A0A7J4MY09"/>
<dbReference type="PANTHER" id="PTHR42711:SF5">
    <property type="entry name" value="ABC TRANSPORTER ATP-BINDING PROTEIN NATA"/>
    <property type="match status" value="1"/>
</dbReference>
<evidence type="ECO:0000256" key="1">
    <source>
        <dbReference type="ARBA" id="ARBA00005417"/>
    </source>
</evidence>
<dbReference type="Gene3D" id="3.40.50.300">
    <property type="entry name" value="P-loop containing nucleotide triphosphate hydrolases"/>
    <property type="match status" value="1"/>
</dbReference>
<dbReference type="InterPro" id="IPR050763">
    <property type="entry name" value="ABC_transporter_ATP-binding"/>
</dbReference>
<sequence>MDEHNISTRDPCGPGGSMIEVESVSKSFGRIRALDNLSFSVTEGELMGIIGHNGAGKTTAIRIIAGILHPDSGTVRVGGHDVTEDPLSVKSMIGYLPEEPNLYERFRAGDLLRYFGELYGVPRDVLDDRIAELLELVGMTDRAMDPINTFSKGLRQRIGIARALIHDPPIIIFDEPTMGLDPATAFSIREFIRDLKGSKTMILCTHYMEEAEYLCDRVAIINQGRILDIGTPDELKSKIRGDLVLEVKVRDISSVGEGDLMMIPGVKSVEVDGSTLRVSLENRGAISGVITELGANVSGVNTREATLNDVFIESLRGSG</sequence>
<protein>
    <submittedName>
        <fullName evidence="6">ABC transporter ATP-binding protein</fullName>
    </submittedName>
</protein>
<dbReference type="GO" id="GO:0005524">
    <property type="term" value="F:ATP binding"/>
    <property type="evidence" value="ECO:0007669"/>
    <property type="project" value="UniProtKB-KW"/>
</dbReference>
<dbReference type="GO" id="GO:0016887">
    <property type="term" value="F:ATP hydrolysis activity"/>
    <property type="evidence" value="ECO:0007669"/>
    <property type="project" value="InterPro"/>
</dbReference>
<dbReference type="Pfam" id="PF13732">
    <property type="entry name" value="DrrA1-3_C"/>
    <property type="match status" value="1"/>
</dbReference>
<gene>
    <name evidence="6" type="ORF">HA285_08055</name>
</gene>
<keyword evidence="2" id="KW-0813">Transport</keyword>
<dbReference type="InterPro" id="IPR003593">
    <property type="entry name" value="AAA+_ATPase"/>
</dbReference>
<dbReference type="EMBL" id="DUHT01000089">
    <property type="protein sequence ID" value="HIH65525.1"/>
    <property type="molecule type" value="Genomic_DNA"/>
</dbReference>
<dbReference type="InterPro" id="IPR027417">
    <property type="entry name" value="P-loop_NTPase"/>
</dbReference>
<evidence type="ECO:0000256" key="4">
    <source>
        <dbReference type="ARBA" id="ARBA00022840"/>
    </source>
</evidence>
<evidence type="ECO:0000313" key="7">
    <source>
        <dbReference type="Proteomes" id="UP000538031"/>
    </source>
</evidence>
<dbReference type="PANTHER" id="PTHR42711">
    <property type="entry name" value="ABC TRANSPORTER ATP-BINDING PROTEIN"/>
    <property type="match status" value="1"/>
</dbReference>
<comment type="similarity">
    <text evidence="1">Belongs to the ABC transporter superfamily.</text>
</comment>
<accession>A0A7J4MY09</accession>
<comment type="caution">
    <text evidence="6">The sequence shown here is derived from an EMBL/GenBank/DDBJ whole genome shotgun (WGS) entry which is preliminary data.</text>
</comment>
<evidence type="ECO:0000256" key="3">
    <source>
        <dbReference type="ARBA" id="ARBA00022741"/>
    </source>
</evidence>
<dbReference type="SMART" id="SM00382">
    <property type="entry name" value="AAA"/>
    <property type="match status" value="1"/>
</dbReference>
<feature type="domain" description="ABC transporter" evidence="5">
    <location>
        <begin position="19"/>
        <end position="248"/>
    </location>
</feature>
<evidence type="ECO:0000256" key="2">
    <source>
        <dbReference type="ARBA" id="ARBA00022448"/>
    </source>
</evidence>
<dbReference type="Proteomes" id="UP000538031">
    <property type="component" value="Unassembled WGS sequence"/>
</dbReference>